<proteinExistence type="predicted"/>
<sequence>MLPLYAIASSTT</sequence>
<name>A0A078IM97_BRANA</name>
<keyword evidence="2" id="KW-1185">Reference proteome</keyword>
<dbReference type="PaxDb" id="3708-A0A078IM97"/>
<accession>A0A078IM97</accession>
<organism evidence="1 2">
    <name type="scientific">Brassica napus</name>
    <name type="common">Rape</name>
    <dbReference type="NCBI Taxonomy" id="3708"/>
    <lineage>
        <taxon>Eukaryota</taxon>
        <taxon>Viridiplantae</taxon>
        <taxon>Streptophyta</taxon>
        <taxon>Embryophyta</taxon>
        <taxon>Tracheophyta</taxon>
        <taxon>Spermatophyta</taxon>
        <taxon>Magnoliopsida</taxon>
        <taxon>eudicotyledons</taxon>
        <taxon>Gunneridae</taxon>
        <taxon>Pentapetalae</taxon>
        <taxon>rosids</taxon>
        <taxon>malvids</taxon>
        <taxon>Brassicales</taxon>
        <taxon>Brassicaceae</taxon>
        <taxon>Brassiceae</taxon>
        <taxon>Brassica</taxon>
    </lineage>
</organism>
<evidence type="ECO:0000313" key="2">
    <source>
        <dbReference type="Proteomes" id="UP000028999"/>
    </source>
</evidence>
<gene>
    <name evidence="1" type="primary">BnaC01g42550D</name>
    <name evidence="1" type="ORF">GSBRNA2T00005160001</name>
</gene>
<dbReference type="Proteomes" id="UP000028999">
    <property type="component" value="Unassembled WGS sequence"/>
</dbReference>
<evidence type="ECO:0000313" key="1">
    <source>
        <dbReference type="EMBL" id="CDY52210.1"/>
    </source>
</evidence>
<protein>
    <submittedName>
        <fullName evidence="1">BnaC01g42550D protein</fullName>
    </submittedName>
</protein>
<dbReference type="EMBL" id="LK033066">
    <property type="protein sequence ID" value="CDY52210.1"/>
    <property type="molecule type" value="Genomic_DNA"/>
</dbReference>
<reference evidence="1 2" key="1">
    <citation type="journal article" date="2014" name="Science">
        <title>Plant genetics. Early allopolyploid evolution in the post-Neolithic Brassica napus oilseed genome.</title>
        <authorList>
            <person name="Chalhoub B."/>
            <person name="Denoeud F."/>
            <person name="Liu S."/>
            <person name="Parkin I.A."/>
            <person name="Tang H."/>
            <person name="Wang X."/>
            <person name="Chiquet J."/>
            <person name="Belcram H."/>
            <person name="Tong C."/>
            <person name="Samans B."/>
            <person name="Correa M."/>
            <person name="Da Silva C."/>
            <person name="Just J."/>
            <person name="Falentin C."/>
            <person name="Koh C.S."/>
            <person name="Le Clainche I."/>
            <person name="Bernard M."/>
            <person name="Bento P."/>
            <person name="Noel B."/>
            <person name="Labadie K."/>
            <person name="Alberti A."/>
            <person name="Charles M."/>
            <person name="Arnaud D."/>
            <person name="Guo H."/>
            <person name="Daviaud C."/>
            <person name="Alamery S."/>
            <person name="Jabbari K."/>
            <person name="Zhao M."/>
            <person name="Edger P.P."/>
            <person name="Chelaifa H."/>
            <person name="Tack D."/>
            <person name="Lassalle G."/>
            <person name="Mestiri I."/>
            <person name="Schnel N."/>
            <person name="Le Paslier M.C."/>
            <person name="Fan G."/>
            <person name="Renault V."/>
            <person name="Bayer P.E."/>
            <person name="Golicz A.A."/>
            <person name="Manoli S."/>
            <person name="Lee T.H."/>
            <person name="Thi V.H."/>
            <person name="Chalabi S."/>
            <person name="Hu Q."/>
            <person name="Fan C."/>
            <person name="Tollenaere R."/>
            <person name="Lu Y."/>
            <person name="Battail C."/>
            <person name="Shen J."/>
            <person name="Sidebottom C.H."/>
            <person name="Wang X."/>
            <person name="Canaguier A."/>
            <person name="Chauveau A."/>
            <person name="Berard A."/>
            <person name="Deniot G."/>
            <person name="Guan M."/>
            <person name="Liu Z."/>
            <person name="Sun F."/>
            <person name="Lim Y.P."/>
            <person name="Lyons E."/>
            <person name="Town C.D."/>
            <person name="Bancroft I."/>
            <person name="Wang X."/>
            <person name="Meng J."/>
            <person name="Ma J."/>
            <person name="Pires J.C."/>
            <person name="King G.J."/>
            <person name="Brunel D."/>
            <person name="Delourme R."/>
            <person name="Renard M."/>
            <person name="Aury J.M."/>
            <person name="Adams K.L."/>
            <person name="Batley J."/>
            <person name="Snowdon R.J."/>
            <person name="Tost J."/>
            <person name="Edwards D."/>
            <person name="Zhou Y."/>
            <person name="Hua W."/>
            <person name="Sharpe A.G."/>
            <person name="Paterson A.H."/>
            <person name="Guan C."/>
            <person name="Wincker P."/>
        </authorList>
    </citation>
    <scope>NUCLEOTIDE SEQUENCE [LARGE SCALE GENOMIC DNA]</scope>
    <source>
        <strain evidence="2">cv. Darmor-bzh</strain>
    </source>
</reference>